<name>A0AAU8CR69_9HYPH</name>
<evidence type="ECO:0000313" key="1">
    <source>
        <dbReference type="EMBL" id="XCG49436.1"/>
    </source>
</evidence>
<protein>
    <submittedName>
        <fullName evidence="1">Uncharacterized protein</fullName>
    </submittedName>
</protein>
<dbReference type="EMBL" id="CP159253">
    <property type="protein sequence ID" value="XCG49436.1"/>
    <property type="molecule type" value="Genomic_DNA"/>
</dbReference>
<accession>A0AAU8CR69</accession>
<dbReference type="AlphaFoldDB" id="A0AAU8CR69"/>
<sequence>MTIDKVLPKLAKEMPKELPPRTVLYIAANTVAYKIFRSVLCTTVEFARPALVDLKRQDEGLGCEFFGVWNAEGAKNMSLRKARQQVAVLLAGVPAGCAVMKISGSPRESLYPAHDIAELNDGRRRDATGVTGGIPRRGPNSAFRNDGYAVGPEGLPLRSGNGLQMLARNASDLRVQCENPARAEQRLVSACHKSREKGRDCKKTDDVLRGELAHGRSAPASAPRLCGSGRRGDLAFRRVDPALHPVNVA</sequence>
<gene>
    <name evidence="1" type="ORF">ABVK50_02005</name>
</gene>
<proteinExistence type="predicted"/>
<organism evidence="1">
    <name type="scientific">Mesorhizobium sp. WSM2240</name>
    <dbReference type="NCBI Taxonomy" id="3228851"/>
    <lineage>
        <taxon>Bacteria</taxon>
        <taxon>Pseudomonadati</taxon>
        <taxon>Pseudomonadota</taxon>
        <taxon>Alphaproteobacteria</taxon>
        <taxon>Hyphomicrobiales</taxon>
        <taxon>Phyllobacteriaceae</taxon>
        <taxon>Mesorhizobium</taxon>
    </lineage>
</organism>
<dbReference type="RefSeq" id="WP_353643031.1">
    <property type="nucleotide sequence ID" value="NZ_CP159253.1"/>
</dbReference>
<reference evidence="1" key="1">
    <citation type="submission" date="2024-06" db="EMBL/GenBank/DDBJ databases">
        <title>Mesorhizobium karijinii sp. nov., a symbiont of the iconic Swainsona formosa from arid Australia.</title>
        <authorList>
            <person name="Hill Y.J."/>
            <person name="Watkin E.L.J."/>
            <person name="O'Hara G.W."/>
            <person name="Terpolilli J."/>
            <person name="Tye M.L."/>
            <person name="Kohlmeier M.G."/>
        </authorList>
    </citation>
    <scope>NUCLEOTIDE SEQUENCE</scope>
    <source>
        <strain evidence="1">WSM2240</strain>
    </source>
</reference>